<dbReference type="InterPro" id="IPR036291">
    <property type="entry name" value="NAD(P)-bd_dom_sf"/>
</dbReference>
<dbReference type="GO" id="GO:0016491">
    <property type="term" value="F:oxidoreductase activity"/>
    <property type="evidence" value="ECO:0007669"/>
    <property type="project" value="UniProtKB-KW"/>
</dbReference>
<reference evidence="3" key="1">
    <citation type="journal article" date="2022" name="J Glob Antimicrob Resist">
        <title>Comparative analysis of IMP-4- and OXA-58-containing plasmids of three carbapenemase-producing Acinetobacter ursingii strains in the Netherlands.</title>
        <authorList>
            <person name="Hendrickx A.P.A."/>
            <person name="Schade R.P."/>
            <person name="Landman F."/>
            <person name="Bosch T."/>
            <person name="Schouls L.M."/>
            <person name="van Dijk K."/>
        </authorList>
    </citation>
    <scope>NUCLEOTIDE SEQUENCE</scope>
    <source>
        <strain evidence="3">RIVM_C010761</strain>
    </source>
</reference>
<gene>
    <name evidence="3" type="ORF">LSO58_15190</name>
</gene>
<dbReference type="SUPFAM" id="SSF51735">
    <property type="entry name" value="NAD(P)-binding Rossmann-fold domains"/>
    <property type="match status" value="1"/>
</dbReference>
<dbReference type="PANTHER" id="PTHR24321:SF8">
    <property type="entry name" value="ESTRADIOL 17-BETA-DEHYDROGENASE 8-RELATED"/>
    <property type="match status" value="1"/>
</dbReference>
<proteinExistence type="inferred from homology"/>
<comment type="similarity">
    <text evidence="1">Belongs to the short-chain dehydrogenases/reductases (SDR) family.</text>
</comment>
<dbReference type="Pfam" id="PF13561">
    <property type="entry name" value="adh_short_C2"/>
    <property type="match status" value="1"/>
</dbReference>
<accession>A0AA46NV66</accession>
<name>A0AA46NV66_9GAMM</name>
<evidence type="ECO:0000256" key="1">
    <source>
        <dbReference type="ARBA" id="ARBA00006484"/>
    </source>
</evidence>
<protein>
    <submittedName>
        <fullName evidence="3">SDR family oxidoreductase</fullName>
    </submittedName>
</protein>
<dbReference type="RefSeq" id="WP_080633053.1">
    <property type="nucleotide sequence ID" value="NZ_BCMC01000001.1"/>
</dbReference>
<dbReference type="AlphaFoldDB" id="A0AA46NV66"/>
<dbReference type="EMBL" id="CP089044">
    <property type="protein sequence ID" value="UYF75129.1"/>
    <property type="molecule type" value="Genomic_DNA"/>
</dbReference>
<sequence>MVSQFRTSCIAYASSKAALIGLTRVAALELGAYGITVNAIGPDPIETELFKQANPKGAPETEQILKNVPVQRFGQPEDIAHACDFFLSEKSGFITGQILYVCGGMTVGLNPI</sequence>
<evidence type="ECO:0000313" key="4">
    <source>
        <dbReference type="Proteomes" id="UP001164081"/>
    </source>
</evidence>
<evidence type="ECO:0000313" key="3">
    <source>
        <dbReference type="EMBL" id="UYF75129.1"/>
    </source>
</evidence>
<dbReference type="PRINTS" id="PR00081">
    <property type="entry name" value="GDHRDH"/>
</dbReference>
<dbReference type="PANTHER" id="PTHR24321">
    <property type="entry name" value="DEHYDROGENASES, SHORT CHAIN"/>
    <property type="match status" value="1"/>
</dbReference>
<organism evidence="3 4">
    <name type="scientific">Acinetobacter ursingii</name>
    <dbReference type="NCBI Taxonomy" id="108980"/>
    <lineage>
        <taxon>Bacteria</taxon>
        <taxon>Pseudomonadati</taxon>
        <taxon>Pseudomonadota</taxon>
        <taxon>Gammaproteobacteria</taxon>
        <taxon>Moraxellales</taxon>
        <taxon>Moraxellaceae</taxon>
        <taxon>Acinetobacter</taxon>
    </lineage>
</organism>
<keyword evidence="2" id="KW-0560">Oxidoreductase</keyword>
<evidence type="ECO:0000256" key="2">
    <source>
        <dbReference type="ARBA" id="ARBA00023002"/>
    </source>
</evidence>
<dbReference type="Proteomes" id="UP001164081">
    <property type="component" value="Chromosome"/>
</dbReference>
<dbReference type="InterPro" id="IPR002347">
    <property type="entry name" value="SDR_fam"/>
</dbReference>
<dbReference type="Gene3D" id="3.40.50.720">
    <property type="entry name" value="NAD(P)-binding Rossmann-like Domain"/>
    <property type="match status" value="1"/>
</dbReference>